<dbReference type="EMBL" id="CP010836">
    <property type="protein sequence ID" value="AJP71781.1"/>
    <property type="molecule type" value="Genomic_DNA"/>
</dbReference>
<proteinExistence type="predicted"/>
<organism evidence="1 2">
    <name type="scientific">Sphingomonas hengshuiensis</name>
    <dbReference type="NCBI Taxonomy" id="1609977"/>
    <lineage>
        <taxon>Bacteria</taxon>
        <taxon>Pseudomonadati</taxon>
        <taxon>Pseudomonadota</taxon>
        <taxon>Alphaproteobacteria</taxon>
        <taxon>Sphingomonadales</taxon>
        <taxon>Sphingomonadaceae</taxon>
        <taxon>Sphingomonas</taxon>
    </lineage>
</organism>
<protein>
    <submittedName>
        <fullName evidence="1">Uncharacterized protein</fullName>
    </submittedName>
</protein>
<evidence type="ECO:0000313" key="2">
    <source>
        <dbReference type="Proteomes" id="UP000032300"/>
    </source>
</evidence>
<accession>A0A7U4J7Q7</accession>
<dbReference type="Proteomes" id="UP000032300">
    <property type="component" value="Chromosome"/>
</dbReference>
<sequence>MVRAVVLVTLIVPVGVIVKFVPGDELPLQTVPVVIELAMVVSWASTGVAASPIPITISEEPARIALL</sequence>
<keyword evidence="2" id="KW-1185">Reference proteome</keyword>
<name>A0A7U4J7Q7_9SPHN</name>
<dbReference type="AlphaFoldDB" id="A0A7U4J7Q7"/>
<dbReference type="KEGG" id="sphi:TS85_08270"/>
<reference evidence="1 2" key="1">
    <citation type="journal article" date="2015" name="Int. J. Syst. Evol. Microbiol.">
        <title>Sphingomonas hengshuiensis sp. nov., isolated from lake wetland.</title>
        <authorList>
            <person name="Wei S."/>
            <person name="Wang T."/>
            <person name="Liu H."/>
            <person name="Zhang C."/>
            <person name="Guo J."/>
            <person name="Wang Q."/>
            <person name="Liang K."/>
            <person name="Zhang Z."/>
        </authorList>
    </citation>
    <scope>NUCLEOTIDE SEQUENCE [LARGE SCALE GENOMIC DNA]</scope>
    <source>
        <strain evidence="1 2">WHSC-8</strain>
    </source>
</reference>
<gene>
    <name evidence="1" type="ORF">TS85_08270</name>
</gene>
<reference evidence="1 2" key="2">
    <citation type="submission" date="2015-02" db="EMBL/GenBank/DDBJ databases">
        <title>The complete genome of Sphingomonas hengshuiensis sp. WHSC-8 isolated from soil of Hengshui Lake.</title>
        <authorList>
            <person name="Wei S."/>
            <person name="Guo J."/>
            <person name="Su C."/>
            <person name="Wu R."/>
            <person name="Zhang Z."/>
            <person name="Liang K."/>
            <person name="Li H."/>
            <person name="Wang T."/>
            <person name="Liu H."/>
            <person name="Zhang C."/>
            <person name="Li Z."/>
            <person name="Wang Q."/>
            <person name="Meng J."/>
        </authorList>
    </citation>
    <scope>NUCLEOTIDE SEQUENCE [LARGE SCALE GENOMIC DNA]</scope>
    <source>
        <strain evidence="1 2">WHSC-8</strain>
    </source>
</reference>
<evidence type="ECO:0000313" key="1">
    <source>
        <dbReference type="EMBL" id="AJP71781.1"/>
    </source>
</evidence>